<reference evidence="7 8" key="1">
    <citation type="submission" date="2024-06" db="EMBL/GenBank/DDBJ databases">
        <title>Sorghum-associated microbial communities from plants grown in Nebraska, USA.</title>
        <authorList>
            <person name="Schachtman D."/>
        </authorList>
    </citation>
    <scope>NUCLEOTIDE SEQUENCE [LARGE SCALE GENOMIC DNA]</scope>
    <source>
        <strain evidence="7 8">2814</strain>
    </source>
</reference>
<keyword evidence="3 6" id="KW-0812">Transmembrane</keyword>
<organism evidence="7 8">
    <name type="scientific">Brevundimonas faecalis</name>
    <dbReference type="NCBI Taxonomy" id="947378"/>
    <lineage>
        <taxon>Bacteria</taxon>
        <taxon>Pseudomonadati</taxon>
        <taxon>Pseudomonadota</taxon>
        <taxon>Alphaproteobacteria</taxon>
        <taxon>Caulobacterales</taxon>
        <taxon>Caulobacteraceae</taxon>
        <taxon>Brevundimonas</taxon>
    </lineage>
</organism>
<evidence type="ECO:0000313" key="7">
    <source>
        <dbReference type="EMBL" id="MET4684880.1"/>
    </source>
</evidence>
<keyword evidence="4 6" id="KW-1133">Transmembrane helix</keyword>
<feature type="transmembrane region" description="Helical" evidence="6">
    <location>
        <begin position="354"/>
        <end position="375"/>
    </location>
</feature>
<protein>
    <submittedName>
        <fullName evidence="7">APA family basic amino acid/polyamine antiporter</fullName>
    </submittedName>
</protein>
<feature type="transmembrane region" description="Helical" evidence="6">
    <location>
        <begin position="220"/>
        <end position="239"/>
    </location>
</feature>
<dbReference type="Gene3D" id="1.20.1740.10">
    <property type="entry name" value="Amino acid/polyamine transporter I"/>
    <property type="match status" value="1"/>
</dbReference>
<evidence type="ECO:0000256" key="2">
    <source>
        <dbReference type="ARBA" id="ARBA00022448"/>
    </source>
</evidence>
<evidence type="ECO:0000256" key="5">
    <source>
        <dbReference type="ARBA" id="ARBA00023136"/>
    </source>
</evidence>
<evidence type="ECO:0000256" key="3">
    <source>
        <dbReference type="ARBA" id="ARBA00022692"/>
    </source>
</evidence>
<comment type="subcellular location">
    <subcellularLocation>
        <location evidence="1">Membrane</location>
        <topology evidence="1">Multi-pass membrane protein</topology>
    </subcellularLocation>
</comment>
<accession>A0ABV2REJ6</accession>
<feature type="transmembrane region" description="Helical" evidence="6">
    <location>
        <begin position="440"/>
        <end position="456"/>
    </location>
</feature>
<keyword evidence="5 6" id="KW-0472">Membrane</keyword>
<dbReference type="InterPro" id="IPR002293">
    <property type="entry name" value="AA/rel_permease1"/>
</dbReference>
<evidence type="ECO:0000256" key="4">
    <source>
        <dbReference type="ARBA" id="ARBA00022989"/>
    </source>
</evidence>
<feature type="transmembrane region" description="Helical" evidence="6">
    <location>
        <begin position="101"/>
        <end position="134"/>
    </location>
</feature>
<dbReference type="RefSeq" id="WP_354089844.1">
    <property type="nucleotide sequence ID" value="NZ_JBEPTF010000004.1"/>
</dbReference>
<feature type="transmembrane region" description="Helical" evidence="6">
    <location>
        <begin position="260"/>
        <end position="286"/>
    </location>
</feature>
<dbReference type="EMBL" id="JBEPTF010000004">
    <property type="protein sequence ID" value="MET4684880.1"/>
    <property type="molecule type" value="Genomic_DNA"/>
</dbReference>
<comment type="caution">
    <text evidence="7">The sequence shown here is derived from an EMBL/GenBank/DDBJ whole genome shotgun (WGS) entry which is preliminary data.</text>
</comment>
<feature type="transmembrane region" description="Helical" evidence="6">
    <location>
        <begin position="180"/>
        <end position="200"/>
    </location>
</feature>
<feature type="transmembrane region" description="Helical" evidence="6">
    <location>
        <begin position="414"/>
        <end position="434"/>
    </location>
</feature>
<dbReference type="PANTHER" id="PTHR43243">
    <property type="entry name" value="INNER MEMBRANE TRANSPORTER YGJI-RELATED"/>
    <property type="match status" value="1"/>
</dbReference>
<feature type="transmembrane region" description="Helical" evidence="6">
    <location>
        <begin position="31"/>
        <end position="52"/>
    </location>
</feature>
<evidence type="ECO:0000256" key="6">
    <source>
        <dbReference type="SAM" id="Phobius"/>
    </source>
</evidence>
<dbReference type="PIRSF" id="PIRSF006060">
    <property type="entry name" value="AA_transporter"/>
    <property type="match status" value="1"/>
</dbReference>
<name>A0ABV2REJ6_9CAUL</name>
<evidence type="ECO:0000256" key="1">
    <source>
        <dbReference type="ARBA" id="ARBA00004141"/>
    </source>
</evidence>
<feature type="transmembrane region" description="Helical" evidence="6">
    <location>
        <begin position="381"/>
        <end position="402"/>
    </location>
</feature>
<dbReference type="PANTHER" id="PTHR43243:SF4">
    <property type="entry name" value="CATIONIC AMINO ACID TRANSPORTER 4"/>
    <property type="match status" value="1"/>
</dbReference>
<keyword evidence="2" id="KW-0813">Transport</keyword>
<gene>
    <name evidence="7" type="ORF">ABIE19_002829</name>
</gene>
<feature type="transmembrane region" description="Helical" evidence="6">
    <location>
        <begin position="306"/>
        <end position="328"/>
    </location>
</feature>
<proteinExistence type="predicted"/>
<sequence length="476" mass="49730">MAFWNRRRSIDAMLAPHDGPALKKTLSWPHLMALGVGAIVGTGILTLIGVGAGLAGPAVLISFALAGLVCACAALAYAELSTIMPASGSAYTYSYAALGEIFAWVVGWSLILEYSLVVSAVAVGWSGYAVPFLAGWGIDLPLALTVGPHVEGGLINLPAVFIIAVVTGLLLLGTRESATLNAVLVVIKIAALIAFVAIALPNFDAAHFTPFMPNGFGAPFVQTGVMAAAAIIFFAFYGFDAIATAAEETKKPERDLAIGIVGSMVVCTILYIAVAAAAIGAAPVASFADSPEPLAHIMRGLGQGVAAQWIAAAAVVALPTVLLAFLFGQSRIFLGMARDGLLPNRLAKISKRGVPTVVTIFTAVVVAFLAGIMRLDELASLANAGTLMAFMAVGVSLIVLRLREPNRERKFKAPLWQLVGGIAIIGCITFFFSLKASTQLYFLLWNLFGLVIYLVWSSRNARLAKEGSGSHLAKEG</sequence>
<dbReference type="Pfam" id="PF13520">
    <property type="entry name" value="AA_permease_2"/>
    <property type="match status" value="1"/>
</dbReference>
<keyword evidence="8" id="KW-1185">Reference proteome</keyword>
<dbReference type="Proteomes" id="UP001549313">
    <property type="component" value="Unassembled WGS sequence"/>
</dbReference>
<feature type="transmembrane region" description="Helical" evidence="6">
    <location>
        <begin position="154"/>
        <end position="173"/>
    </location>
</feature>
<feature type="transmembrane region" description="Helical" evidence="6">
    <location>
        <begin position="58"/>
        <end position="80"/>
    </location>
</feature>
<evidence type="ECO:0000313" key="8">
    <source>
        <dbReference type="Proteomes" id="UP001549313"/>
    </source>
</evidence>